<dbReference type="GO" id="GO:0019867">
    <property type="term" value="C:outer membrane"/>
    <property type="evidence" value="ECO:0007669"/>
    <property type="project" value="InterPro"/>
</dbReference>
<gene>
    <name evidence="2" type="ORF">Q604_UNBC14342G0001</name>
</gene>
<feature type="non-terminal residue" evidence="2">
    <location>
        <position position="1"/>
    </location>
</feature>
<dbReference type="InterPro" id="IPR008640">
    <property type="entry name" value="Adhesin_Head_dom"/>
</dbReference>
<dbReference type="EMBL" id="AZMM01014342">
    <property type="protein sequence ID" value="ETJ31154.1"/>
    <property type="molecule type" value="Genomic_DNA"/>
</dbReference>
<feature type="domain" description="Trimeric autotransporter adhesin YadA-like head" evidence="1">
    <location>
        <begin position="43"/>
        <end position="67"/>
    </location>
</feature>
<reference evidence="2" key="1">
    <citation type="submission" date="2013-12" db="EMBL/GenBank/DDBJ databases">
        <title>A Varibaculum cambriense genome reconstructed from a premature infant gut community with otherwise low bacterial novelty that shifts toward anaerobic metabolism during the third week of life.</title>
        <authorList>
            <person name="Brown C.T."/>
            <person name="Sharon I."/>
            <person name="Thomas B.C."/>
            <person name="Castelle C.J."/>
            <person name="Morowitz M.J."/>
            <person name="Banfield J.F."/>
        </authorList>
    </citation>
    <scope>NUCLEOTIDE SEQUENCE</scope>
</reference>
<proteinExistence type="predicted"/>
<evidence type="ECO:0000313" key="2">
    <source>
        <dbReference type="EMBL" id="ETJ31154.1"/>
    </source>
</evidence>
<evidence type="ECO:0000259" key="1">
    <source>
        <dbReference type="Pfam" id="PF05658"/>
    </source>
</evidence>
<organism evidence="2">
    <name type="scientific">human gut metagenome</name>
    <dbReference type="NCBI Taxonomy" id="408170"/>
    <lineage>
        <taxon>unclassified sequences</taxon>
        <taxon>metagenomes</taxon>
        <taxon>organismal metagenomes</taxon>
    </lineage>
</organism>
<dbReference type="InterPro" id="IPR011049">
    <property type="entry name" value="Serralysin-like_metalloprot_C"/>
</dbReference>
<name>W1XQM5_9ZZZZ</name>
<protein>
    <submittedName>
        <fullName evidence="2">YadA protein</fullName>
    </submittedName>
</protein>
<feature type="domain" description="Trimeric autotransporter adhesin YadA-like head" evidence="1">
    <location>
        <begin position="10"/>
        <end position="34"/>
    </location>
</feature>
<sequence length="123" mass="11963">AIGIGSGIIASGNNSVSIGGHSRATEDQAIAIGGASDDSGAKATGSQSIAIGGNTVASGDSSIVVGGDDVEVAFARTVTYTDINTGQAKTGTLRQASIDLANIQLPQYITATASHAGTAIGMK</sequence>
<dbReference type="SUPFAM" id="SSF101967">
    <property type="entry name" value="Adhesin YadA, collagen-binding domain"/>
    <property type="match status" value="1"/>
</dbReference>
<feature type="non-terminal residue" evidence="2">
    <location>
        <position position="123"/>
    </location>
</feature>
<comment type="caution">
    <text evidence="2">The sequence shown here is derived from an EMBL/GenBank/DDBJ whole genome shotgun (WGS) entry which is preliminary data.</text>
</comment>
<dbReference type="Gene3D" id="2.150.10.10">
    <property type="entry name" value="Serralysin-like metalloprotease, C-terminal"/>
    <property type="match status" value="1"/>
</dbReference>
<dbReference type="Pfam" id="PF05658">
    <property type="entry name" value="YadA_head"/>
    <property type="match status" value="2"/>
</dbReference>
<accession>W1XQM5</accession>
<dbReference type="AlphaFoldDB" id="W1XQM5"/>